<dbReference type="EMBL" id="BGZK01001037">
    <property type="protein sequence ID" value="GBP69313.1"/>
    <property type="molecule type" value="Genomic_DNA"/>
</dbReference>
<evidence type="ECO:0000313" key="1">
    <source>
        <dbReference type="EMBL" id="GBP69313.1"/>
    </source>
</evidence>
<dbReference type="AlphaFoldDB" id="A0A4C1Y1Q1"/>
<protein>
    <submittedName>
        <fullName evidence="1">Uncharacterized protein</fullName>
    </submittedName>
</protein>
<dbReference type="Proteomes" id="UP000299102">
    <property type="component" value="Unassembled WGS sequence"/>
</dbReference>
<reference evidence="1 2" key="1">
    <citation type="journal article" date="2019" name="Commun. Biol.">
        <title>The bagworm genome reveals a unique fibroin gene that provides high tensile strength.</title>
        <authorList>
            <person name="Kono N."/>
            <person name="Nakamura H."/>
            <person name="Ohtoshi R."/>
            <person name="Tomita M."/>
            <person name="Numata K."/>
            <person name="Arakawa K."/>
        </authorList>
    </citation>
    <scope>NUCLEOTIDE SEQUENCE [LARGE SCALE GENOMIC DNA]</scope>
</reference>
<evidence type="ECO:0000313" key="2">
    <source>
        <dbReference type="Proteomes" id="UP000299102"/>
    </source>
</evidence>
<gene>
    <name evidence="1" type="ORF">EVAR_49600_1</name>
</gene>
<proteinExistence type="predicted"/>
<name>A0A4C1Y1Q1_EUMVA</name>
<organism evidence="1 2">
    <name type="scientific">Eumeta variegata</name>
    <name type="common">Bagworm moth</name>
    <name type="synonym">Eumeta japonica</name>
    <dbReference type="NCBI Taxonomy" id="151549"/>
    <lineage>
        <taxon>Eukaryota</taxon>
        <taxon>Metazoa</taxon>
        <taxon>Ecdysozoa</taxon>
        <taxon>Arthropoda</taxon>
        <taxon>Hexapoda</taxon>
        <taxon>Insecta</taxon>
        <taxon>Pterygota</taxon>
        <taxon>Neoptera</taxon>
        <taxon>Endopterygota</taxon>
        <taxon>Lepidoptera</taxon>
        <taxon>Glossata</taxon>
        <taxon>Ditrysia</taxon>
        <taxon>Tineoidea</taxon>
        <taxon>Psychidae</taxon>
        <taxon>Oiketicinae</taxon>
        <taxon>Eumeta</taxon>
    </lineage>
</organism>
<sequence length="74" mass="8413">MVAHGRRRRMVPEGGWGRVMTLHVIPEISFRPAEGAAERASCRAVIMPGLGAYCLRRMLVTPYAYFATVRRRPR</sequence>
<keyword evidence="2" id="KW-1185">Reference proteome</keyword>
<comment type="caution">
    <text evidence="1">The sequence shown here is derived from an EMBL/GenBank/DDBJ whole genome shotgun (WGS) entry which is preliminary data.</text>
</comment>
<accession>A0A4C1Y1Q1</accession>